<proteinExistence type="predicted"/>
<accession>A0ABP8V2G5</accession>
<evidence type="ECO:0000313" key="3">
    <source>
        <dbReference type="Proteomes" id="UP001500604"/>
    </source>
</evidence>
<protein>
    <submittedName>
        <fullName evidence="2">Uncharacterized protein</fullName>
    </submittedName>
</protein>
<reference evidence="3" key="1">
    <citation type="journal article" date="2019" name="Int. J. Syst. Evol. Microbiol.">
        <title>The Global Catalogue of Microorganisms (GCM) 10K type strain sequencing project: providing services to taxonomists for standard genome sequencing and annotation.</title>
        <authorList>
            <consortium name="The Broad Institute Genomics Platform"/>
            <consortium name="The Broad Institute Genome Sequencing Center for Infectious Disease"/>
            <person name="Wu L."/>
            <person name="Ma J."/>
        </authorList>
    </citation>
    <scope>NUCLEOTIDE SEQUENCE [LARGE SCALE GENOMIC DNA]</scope>
    <source>
        <strain evidence="3">JCM 17805</strain>
    </source>
</reference>
<dbReference type="Proteomes" id="UP001500604">
    <property type="component" value="Unassembled WGS sequence"/>
</dbReference>
<organism evidence="2 3">
    <name type="scientific">Kistimonas scapharcae</name>
    <dbReference type="NCBI Taxonomy" id="1036133"/>
    <lineage>
        <taxon>Bacteria</taxon>
        <taxon>Pseudomonadati</taxon>
        <taxon>Pseudomonadota</taxon>
        <taxon>Gammaproteobacteria</taxon>
        <taxon>Oceanospirillales</taxon>
        <taxon>Endozoicomonadaceae</taxon>
        <taxon>Kistimonas</taxon>
    </lineage>
</organism>
<evidence type="ECO:0000313" key="2">
    <source>
        <dbReference type="EMBL" id="GAA4649981.1"/>
    </source>
</evidence>
<dbReference type="RefSeq" id="WP_345196049.1">
    <property type="nucleotide sequence ID" value="NZ_BAABFL010000346.1"/>
</dbReference>
<sequence>MSQLTKPKDIDFKETLRNHLLEKEEVKQEKASLMASLMQLTENSEDDTERALHALLKRHTKPADKKAQKQTLMIKLYQALEKSDDVSDQPLKESLRLGLIDHMPSA</sequence>
<keyword evidence="3" id="KW-1185">Reference proteome</keyword>
<feature type="coiled-coil region" evidence="1">
    <location>
        <begin position="16"/>
        <end position="43"/>
    </location>
</feature>
<evidence type="ECO:0000256" key="1">
    <source>
        <dbReference type="SAM" id="Coils"/>
    </source>
</evidence>
<dbReference type="EMBL" id="BAABFL010000346">
    <property type="protein sequence ID" value="GAA4649981.1"/>
    <property type="molecule type" value="Genomic_DNA"/>
</dbReference>
<comment type="caution">
    <text evidence="2">The sequence shown here is derived from an EMBL/GenBank/DDBJ whole genome shotgun (WGS) entry which is preliminary data.</text>
</comment>
<keyword evidence="1" id="KW-0175">Coiled coil</keyword>
<name>A0ABP8V2G5_9GAMM</name>
<gene>
    <name evidence="2" type="ORF">GCM10023116_22640</name>
</gene>